<evidence type="ECO:0000313" key="1">
    <source>
        <dbReference type="EMBL" id="MVT26975.1"/>
    </source>
</evidence>
<keyword evidence="2" id="KW-1185">Reference proteome</keyword>
<reference evidence="1 2" key="1">
    <citation type="submission" date="2019-12" db="EMBL/GenBank/DDBJ databases">
        <title>Nesterenkonia muleiensis sp. nov., a novel actinobacterium isolated from sap of Populus euphratica.</title>
        <authorList>
            <person name="Wang R."/>
        </authorList>
    </citation>
    <scope>NUCLEOTIDE SEQUENCE [LARGE SCALE GENOMIC DNA]</scope>
    <source>
        <strain evidence="1 2">F10</strain>
    </source>
</reference>
<dbReference type="Pfam" id="PF11964">
    <property type="entry name" value="SpoIIAA-like"/>
    <property type="match status" value="1"/>
</dbReference>
<dbReference type="InterPro" id="IPR036513">
    <property type="entry name" value="STAS_dom_sf"/>
</dbReference>
<dbReference type="AlphaFoldDB" id="A0A7K1UKF7"/>
<dbReference type="OrthoDB" id="4729899at2"/>
<protein>
    <recommendedName>
        <fullName evidence="3">STAS/SEC14 domain-containing protein</fullName>
    </recommendedName>
</protein>
<dbReference type="EMBL" id="WRPM01000080">
    <property type="protein sequence ID" value="MVT26975.1"/>
    <property type="molecule type" value="Genomic_DNA"/>
</dbReference>
<dbReference type="Gene3D" id="3.40.50.10600">
    <property type="entry name" value="SpoIIaa-like domains"/>
    <property type="match status" value="1"/>
</dbReference>
<comment type="caution">
    <text evidence="1">The sequence shown here is derived from an EMBL/GenBank/DDBJ whole genome shotgun (WGS) entry which is preliminary data.</text>
</comment>
<gene>
    <name evidence="1" type="ORF">GNZ21_11495</name>
</gene>
<accession>A0A7K1UKF7</accession>
<dbReference type="SUPFAM" id="SSF52091">
    <property type="entry name" value="SpoIIaa-like"/>
    <property type="match status" value="1"/>
</dbReference>
<sequence>MIEILQSPDHVVAIRVSGEVDKQEWENVTAAVGEALEEHEQVSMYINLADLDSMTAGAVLEDTKFSLKNLGNLDQFARIAVVATADWVEKATTAGEKLLPGAETKVFSPSEDEAALAWATGS</sequence>
<dbReference type="InterPro" id="IPR038396">
    <property type="entry name" value="SpoIIAA-like_sf"/>
</dbReference>
<evidence type="ECO:0008006" key="3">
    <source>
        <dbReference type="Google" id="ProtNLM"/>
    </source>
</evidence>
<evidence type="ECO:0000313" key="2">
    <source>
        <dbReference type="Proteomes" id="UP000460157"/>
    </source>
</evidence>
<dbReference type="Proteomes" id="UP000460157">
    <property type="component" value="Unassembled WGS sequence"/>
</dbReference>
<dbReference type="RefSeq" id="WP_157324466.1">
    <property type="nucleotide sequence ID" value="NZ_BMFX01000014.1"/>
</dbReference>
<organism evidence="1 2">
    <name type="scientific">Nesterenkonia alkaliphila</name>
    <dbReference type="NCBI Taxonomy" id="1463631"/>
    <lineage>
        <taxon>Bacteria</taxon>
        <taxon>Bacillati</taxon>
        <taxon>Actinomycetota</taxon>
        <taxon>Actinomycetes</taxon>
        <taxon>Micrococcales</taxon>
        <taxon>Micrococcaceae</taxon>
        <taxon>Nesterenkonia</taxon>
    </lineage>
</organism>
<name>A0A7K1UKF7_9MICC</name>
<proteinExistence type="predicted"/>
<dbReference type="InterPro" id="IPR021866">
    <property type="entry name" value="SpoIIAA-like"/>
</dbReference>